<feature type="chain" id="PRO_5016748844" description="T9SS type A sorting domain-containing protein" evidence="1">
    <location>
        <begin position="23"/>
        <end position="663"/>
    </location>
</feature>
<feature type="signal peptide" evidence="1">
    <location>
        <begin position="1"/>
        <end position="22"/>
    </location>
</feature>
<proteinExistence type="predicted"/>
<sequence length="663" mass="75479">MKKFLSISILLMSCLFLFSQNFDDHKIYLWDNDYGAVFVNPDDDQTNIGYEYNVKKALNAIGFTDNVKLFEADTMPKKYSKLSEYAAIFIVTGHYPLGTRVPVFSLAEIDTLSKYLNWGGCVYFEGNNVMEFLKLNYPVFYAKYFNDTITQINPSSTIDSLISDPATSFCKYYKFNYPENSVSDSGVDILNTRDTILREPHYFKILYFDEQQKLYKSTATAYTPPETKGKYYYFPGKTFVQTVDLGAFSYQTMSRTDRSFADSIKSQYIRMAYLKDVLRFFGLSRTLVVIDDGTTAINASIGAAMGRLVDYDSTVVTVNGPAHASLMPYTSVFWYTDTMNTPITLTDTFNLGVYLDYGGNLFLASDNFAEQYGANFPFTTKYLGSDFVDDSFPNDSIYASSRSFWYYNDVTDTFVITRPTRGCEPDLIKTISADADTAFFIFGSGRTHYCCGVKYESITHNSVFLSFPFQRANVQTKFGFPVDSILKIALRVYFDYDFTFEPHDVTFISECNISYILNEEEIKFLVLLDNPKEGGIKIFCDEKSICEERTNSFNSFYKISVLRRSGQYRVEVSDADGEILNVSKITIEPLSAHVGKAEFKNNLLYMKGNPNTDFTLIDISGREVMKIKSDEEGNAVCSVKQFPAGIYFIKGLNPEKYFKAVKI</sequence>
<evidence type="ECO:0008006" key="4">
    <source>
        <dbReference type="Google" id="ProtNLM"/>
    </source>
</evidence>
<evidence type="ECO:0000313" key="2">
    <source>
        <dbReference type="EMBL" id="HAV92403.1"/>
    </source>
</evidence>
<name>A0A350HA37_UNCW3</name>
<reference evidence="2 3" key="1">
    <citation type="journal article" date="2018" name="Nat. Biotechnol.">
        <title>A standardized bacterial taxonomy based on genome phylogeny substantially revises the tree of life.</title>
        <authorList>
            <person name="Parks D.H."/>
            <person name="Chuvochina M."/>
            <person name="Waite D.W."/>
            <person name="Rinke C."/>
            <person name="Skarshewski A."/>
            <person name="Chaumeil P.A."/>
            <person name="Hugenholtz P."/>
        </authorList>
    </citation>
    <scope>NUCLEOTIDE SEQUENCE [LARGE SCALE GENOMIC DNA]</scope>
    <source>
        <strain evidence="2">UBA9956</strain>
    </source>
</reference>
<dbReference type="AlphaFoldDB" id="A0A350HA37"/>
<accession>A0A350HA37</accession>
<dbReference type="Proteomes" id="UP000264062">
    <property type="component" value="Unassembled WGS sequence"/>
</dbReference>
<evidence type="ECO:0000256" key="1">
    <source>
        <dbReference type="SAM" id="SignalP"/>
    </source>
</evidence>
<dbReference type="EMBL" id="DMZY01000129">
    <property type="protein sequence ID" value="HAV92403.1"/>
    <property type="molecule type" value="Genomic_DNA"/>
</dbReference>
<keyword evidence="1" id="KW-0732">Signal</keyword>
<evidence type="ECO:0000313" key="3">
    <source>
        <dbReference type="Proteomes" id="UP000264062"/>
    </source>
</evidence>
<organism evidence="2 3">
    <name type="scientific">candidate division WOR-3 bacterium</name>
    <dbReference type="NCBI Taxonomy" id="2052148"/>
    <lineage>
        <taxon>Bacteria</taxon>
        <taxon>Bacteria division WOR-3</taxon>
    </lineage>
</organism>
<gene>
    <name evidence="2" type="ORF">DCW38_04400</name>
</gene>
<comment type="caution">
    <text evidence="2">The sequence shown here is derived from an EMBL/GenBank/DDBJ whole genome shotgun (WGS) entry which is preliminary data.</text>
</comment>
<protein>
    <recommendedName>
        <fullName evidence="4">T9SS type A sorting domain-containing protein</fullName>
    </recommendedName>
</protein>